<keyword evidence="6" id="KW-1185">Reference proteome</keyword>
<comment type="similarity">
    <text evidence="4">Belongs to the transferase hexapeptide repeat family.</text>
</comment>
<keyword evidence="1 4" id="KW-0808">Transferase</keyword>
<evidence type="ECO:0000256" key="1">
    <source>
        <dbReference type="ARBA" id="ARBA00022679"/>
    </source>
</evidence>
<dbReference type="PROSITE" id="PS00101">
    <property type="entry name" value="HEXAPEP_TRANSFERASES"/>
    <property type="match status" value="1"/>
</dbReference>
<comment type="catalytic activity">
    <reaction evidence="4">
        <text>L-serine + acetyl-CoA = O-acetyl-L-serine + CoA</text>
        <dbReference type="Rhea" id="RHEA:24560"/>
        <dbReference type="ChEBI" id="CHEBI:33384"/>
        <dbReference type="ChEBI" id="CHEBI:57287"/>
        <dbReference type="ChEBI" id="CHEBI:57288"/>
        <dbReference type="ChEBI" id="CHEBI:58340"/>
        <dbReference type="EC" id="2.3.1.30"/>
    </reaction>
</comment>
<dbReference type="EMBL" id="MBDS01000017">
    <property type="protein sequence ID" value="OPB86959.1"/>
    <property type="molecule type" value="Genomic_DNA"/>
</dbReference>
<dbReference type="Proteomes" id="UP000190016">
    <property type="component" value="Unassembled WGS sequence"/>
</dbReference>
<dbReference type="InterPro" id="IPR005881">
    <property type="entry name" value="Ser_O-AcTrfase"/>
</dbReference>
<keyword evidence="2" id="KW-0677">Repeat</keyword>
<evidence type="ECO:0000256" key="3">
    <source>
        <dbReference type="ARBA" id="ARBA00023315"/>
    </source>
</evidence>
<gene>
    <name evidence="5" type="ORF">BB021_10620</name>
</gene>
<dbReference type="InterPro" id="IPR011004">
    <property type="entry name" value="Trimer_LpxA-like_sf"/>
</dbReference>
<sequence length="179" mass="20068">METKIKADLYRYYGVLNKRNLVKAWFLPGFRYTFFLRKSNHSKGLMNFFYRFFLRHYMIKYGIQIPFSTNIAEGLYIGHFGNIIINDNAIIGKNCNIAQGVTIGQVNRGKYIGAPVIGNEVWIGPNAVIVGSVNIGHNVLIAPNAYVNIDVPANSIVIGNPCKIIPNENATLGYINNKI</sequence>
<dbReference type="Gene3D" id="2.160.10.10">
    <property type="entry name" value="Hexapeptide repeat proteins"/>
    <property type="match status" value="1"/>
</dbReference>
<dbReference type="PANTHER" id="PTHR42811">
    <property type="entry name" value="SERINE ACETYLTRANSFERASE"/>
    <property type="match status" value="1"/>
</dbReference>
<name>A0ABX3N6F6_9FLAO</name>
<evidence type="ECO:0000313" key="5">
    <source>
        <dbReference type="EMBL" id="OPB86959.1"/>
    </source>
</evidence>
<dbReference type="PIRSF" id="PIRSF000441">
    <property type="entry name" value="CysE"/>
    <property type="match status" value="1"/>
</dbReference>
<evidence type="ECO:0000313" key="6">
    <source>
        <dbReference type="Proteomes" id="UP000190016"/>
    </source>
</evidence>
<dbReference type="Pfam" id="PF00132">
    <property type="entry name" value="Hexapep"/>
    <property type="match status" value="1"/>
</dbReference>
<accession>A0ABX3N6F6</accession>
<dbReference type="InterPro" id="IPR001451">
    <property type="entry name" value="Hexapep"/>
</dbReference>
<evidence type="ECO:0000256" key="4">
    <source>
        <dbReference type="PIRNR" id="PIRNR000441"/>
    </source>
</evidence>
<evidence type="ECO:0000256" key="2">
    <source>
        <dbReference type="ARBA" id="ARBA00022737"/>
    </source>
</evidence>
<reference evidence="5 6" key="1">
    <citation type="submission" date="2016-07" db="EMBL/GenBank/DDBJ databases">
        <title>Revisiting the Taxonomy of the Elizabethkingia Genus based on Whole-Genome Sequencing, Optical Mapping, and MALDI-TOF.</title>
        <authorList>
            <person name="Nicholson A.C."/>
        </authorList>
    </citation>
    <scope>NUCLEOTIDE SEQUENCE [LARGE SCALE GENOMIC DNA]</scope>
    <source>
        <strain evidence="5 6">C1558</strain>
    </source>
</reference>
<comment type="caution">
    <text evidence="5">The sequence shown here is derived from an EMBL/GenBank/DDBJ whole genome shotgun (WGS) entry which is preliminary data.</text>
</comment>
<organism evidence="5 6">
    <name type="scientific">Elizabethkingia ursingii</name>
    <dbReference type="NCBI Taxonomy" id="1756150"/>
    <lineage>
        <taxon>Bacteria</taxon>
        <taxon>Pseudomonadati</taxon>
        <taxon>Bacteroidota</taxon>
        <taxon>Flavobacteriia</taxon>
        <taxon>Flavobacteriales</taxon>
        <taxon>Weeksellaceae</taxon>
        <taxon>Elizabethkingia</taxon>
    </lineage>
</organism>
<dbReference type="RefSeq" id="WP_078779093.1">
    <property type="nucleotide sequence ID" value="NZ_MBDS01000017.1"/>
</dbReference>
<proteinExistence type="inferred from homology"/>
<dbReference type="EC" id="2.3.1.30" evidence="4"/>
<dbReference type="InterPro" id="IPR018357">
    <property type="entry name" value="Hexapep_transf_CS"/>
</dbReference>
<dbReference type="SUPFAM" id="SSF51161">
    <property type="entry name" value="Trimeric LpxA-like enzymes"/>
    <property type="match status" value="1"/>
</dbReference>
<protein>
    <recommendedName>
        <fullName evidence="4">Serine acetyltransferase</fullName>
        <ecNumber evidence="4">2.3.1.30</ecNumber>
    </recommendedName>
</protein>
<keyword evidence="3 4" id="KW-0012">Acyltransferase</keyword>